<dbReference type="Proteomes" id="UP001633002">
    <property type="component" value="Unassembled WGS sequence"/>
</dbReference>
<evidence type="ECO:0000313" key="1">
    <source>
        <dbReference type="EMBL" id="KAL3680854.1"/>
    </source>
</evidence>
<dbReference type="AlphaFoldDB" id="A0ABD3GUM0"/>
<proteinExistence type="predicted"/>
<gene>
    <name evidence="1" type="ORF">R1sor_023810</name>
</gene>
<sequence length="237" mass="26255">MKSLTANADNANGSMEHVLQLAQHIAKLEAWEEHRWRLWSRERFLHLGDTSFPYFLRRFRQKRCKKAIQSLTTEDDRILTSPVDITQEVYIHYTQVFAAPLSPADVTTPRDFLSVLSGRVSLPQLAFIDDLPTHGEFTDVMLSSAREKSLSFDGFNVDAIHAVWDFVGPTYVCAMQECWLTASFPKGFHEGLTFCDTSQISGGSVFGCAGGEQAKPLDTFDFIAGKVAGGSPASIGA</sequence>
<evidence type="ECO:0000313" key="2">
    <source>
        <dbReference type="Proteomes" id="UP001633002"/>
    </source>
</evidence>
<accession>A0ABD3GUM0</accession>
<reference evidence="1 2" key="1">
    <citation type="submission" date="2024-09" db="EMBL/GenBank/DDBJ databases">
        <title>Chromosome-scale assembly of Riccia sorocarpa.</title>
        <authorList>
            <person name="Paukszto L."/>
        </authorList>
    </citation>
    <scope>NUCLEOTIDE SEQUENCE [LARGE SCALE GENOMIC DNA]</scope>
    <source>
        <strain evidence="1">LP-2024</strain>
        <tissue evidence="1">Aerial parts of the thallus</tissue>
    </source>
</reference>
<keyword evidence="2" id="KW-1185">Reference proteome</keyword>
<organism evidence="1 2">
    <name type="scientific">Riccia sorocarpa</name>
    <dbReference type="NCBI Taxonomy" id="122646"/>
    <lineage>
        <taxon>Eukaryota</taxon>
        <taxon>Viridiplantae</taxon>
        <taxon>Streptophyta</taxon>
        <taxon>Embryophyta</taxon>
        <taxon>Marchantiophyta</taxon>
        <taxon>Marchantiopsida</taxon>
        <taxon>Marchantiidae</taxon>
        <taxon>Marchantiales</taxon>
        <taxon>Ricciaceae</taxon>
        <taxon>Riccia</taxon>
    </lineage>
</organism>
<protein>
    <submittedName>
        <fullName evidence="1">Uncharacterized protein</fullName>
    </submittedName>
</protein>
<dbReference type="EMBL" id="JBJQOH010000007">
    <property type="protein sequence ID" value="KAL3680854.1"/>
    <property type="molecule type" value="Genomic_DNA"/>
</dbReference>
<comment type="caution">
    <text evidence="1">The sequence shown here is derived from an EMBL/GenBank/DDBJ whole genome shotgun (WGS) entry which is preliminary data.</text>
</comment>
<name>A0ABD3GUM0_9MARC</name>